<feature type="compositionally biased region" description="Low complexity" evidence="1">
    <location>
        <begin position="186"/>
        <end position="199"/>
    </location>
</feature>
<feature type="region of interest" description="Disordered" evidence="1">
    <location>
        <begin position="146"/>
        <end position="305"/>
    </location>
</feature>
<feature type="compositionally biased region" description="Basic and acidic residues" evidence="1">
    <location>
        <begin position="341"/>
        <end position="362"/>
    </location>
</feature>
<gene>
    <name evidence="2" type="ORF">PCOR1329_LOCUS46780</name>
</gene>
<feature type="compositionally biased region" description="Basic and acidic residues" evidence="1">
    <location>
        <begin position="15"/>
        <end position="27"/>
    </location>
</feature>
<reference evidence="2" key="1">
    <citation type="submission" date="2023-10" db="EMBL/GenBank/DDBJ databases">
        <authorList>
            <person name="Chen Y."/>
            <person name="Shah S."/>
            <person name="Dougan E. K."/>
            <person name="Thang M."/>
            <person name="Chan C."/>
        </authorList>
    </citation>
    <scope>NUCLEOTIDE SEQUENCE [LARGE SCALE GENOMIC DNA]</scope>
</reference>
<proteinExistence type="predicted"/>
<feature type="compositionally biased region" description="Basic and acidic residues" evidence="1">
    <location>
        <begin position="211"/>
        <end position="220"/>
    </location>
</feature>
<accession>A0ABN9UAM2</accession>
<keyword evidence="3" id="KW-1185">Reference proteome</keyword>
<dbReference type="EMBL" id="CAUYUJ010015628">
    <property type="protein sequence ID" value="CAK0856373.1"/>
    <property type="molecule type" value="Genomic_DNA"/>
</dbReference>
<feature type="compositionally biased region" description="Polar residues" evidence="1">
    <location>
        <begin position="248"/>
        <end position="259"/>
    </location>
</feature>
<feature type="region of interest" description="Disordered" evidence="1">
    <location>
        <begin position="115"/>
        <end position="134"/>
    </location>
</feature>
<evidence type="ECO:0000256" key="1">
    <source>
        <dbReference type="SAM" id="MobiDB-lite"/>
    </source>
</evidence>
<feature type="compositionally biased region" description="Basic and acidic residues" evidence="1">
    <location>
        <begin position="369"/>
        <end position="392"/>
    </location>
</feature>
<name>A0ABN9UAM2_9DINO</name>
<feature type="compositionally biased region" description="Low complexity" evidence="1">
    <location>
        <begin position="38"/>
        <end position="61"/>
    </location>
</feature>
<sequence>SGLWIVMTTVNGEGRAEEVGKAERAVQHDGTGPTLRKAVSAATEPAAASSAQSDGTGSATKAAAKGRGLRLELPSNPVIIGAAVLLLGAGALCSRGRPRGHHFGAKLHGLGLQGSGLQPPVAEQADAAEDAGAASSLEDILRKLEDGQEAPVDLSSAAEAGGEAARERKASKKRPKKAKKPRAQEAEAPAAAAAPAEAPEAAEEPLSEQASRLESERVELQEQAARPAPEEEEAPELKEDPGPLARATLQQLESASQQPGGVGEGELQEAKDALRRMEEAGTASKDSDMKVEDVGEEEEEDPRVHEIMEEVLEKISKASKSKSAKVTKRKVKAAINNALEKLEALGDSASRDDLKERLRDMLELEEDESPKSKKGKAERSKKEEEEAELHMDFAQRVKEETAKKLDFSIADVKEEFRQTYGKDAKSLMCSGCKLVAARLAPEPCADGYQSNEEFRDKVGNLKENINFPPNDEIEELASSDSPGGRLANDATTTLQDHLQADPRHPDPPTLGHPLQGEGLAFNEAPNRLNQRGAALAD</sequence>
<evidence type="ECO:0000313" key="3">
    <source>
        <dbReference type="Proteomes" id="UP001189429"/>
    </source>
</evidence>
<feature type="compositionally biased region" description="Basic and acidic residues" evidence="1">
    <location>
        <begin position="268"/>
        <end position="293"/>
    </location>
</feature>
<organism evidence="2 3">
    <name type="scientific">Prorocentrum cordatum</name>
    <dbReference type="NCBI Taxonomy" id="2364126"/>
    <lineage>
        <taxon>Eukaryota</taxon>
        <taxon>Sar</taxon>
        <taxon>Alveolata</taxon>
        <taxon>Dinophyceae</taxon>
        <taxon>Prorocentrales</taxon>
        <taxon>Prorocentraceae</taxon>
        <taxon>Prorocentrum</taxon>
    </lineage>
</organism>
<comment type="caution">
    <text evidence="2">The sequence shown here is derived from an EMBL/GenBank/DDBJ whole genome shotgun (WGS) entry which is preliminary data.</text>
</comment>
<feature type="region of interest" description="Disordered" evidence="1">
    <location>
        <begin position="341"/>
        <end position="392"/>
    </location>
</feature>
<dbReference type="Proteomes" id="UP001189429">
    <property type="component" value="Unassembled WGS sequence"/>
</dbReference>
<protein>
    <submittedName>
        <fullName evidence="2">Uncharacterized protein</fullName>
    </submittedName>
</protein>
<feature type="non-terminal residue" evidence="2">
    <location>
        <position position="1"/>
    </location>
</feature>
<feature type="region of interest" description="Disordered" evidence="1">
    <location>
        <begin position="15"/>
        <end position="61"/>
    </location>
</feature>
<feature type="region of interest" description="Disordered" evidence="1">
    <location>
        <begin position="461"/>
        <end position="537"/>
    </location>
</feature>
<feature type="compositionally biased region" description="Basic residues" evidence="1">
    <location>
        <begin position="169"/>
        <end position="181"/>
    </location>
</feature>
<evidence type="ECO:0000313" key="2">
    <source>
        <dbReference type="EMBL" id="CAK0856373.1"/>
    </source>
</evidence>